<dbReference type="VEuPathDB" id="VectorBase:HLOH_040781"/>
<keyword evidence="2" id="KW-1185">Reference proteome</keyword>
<evidence type="ECO:0000313" key="1">
    <source>
        <dbReference type="EMBL" id="KAH9373741.1"/>
    </source>
</evidence>
<accession>A0A9J6GEB0</accession>
<organism evidence="1 2">
    <name type="scientific">Haemaphysalis longicornis</name>
    <name type="common">Bush tick</name>
    <dbReference type="NCBI Taxonomy" id="44386"/>
    <lineage>
        <taxon>Eukaryota</taxon>
        <taxon>Metazoa</taxon>
        <taxon>Ecdysozoa</taxon>
        <taxon>Arthropoda</taxon>
        <taxon>Chelicerata</taxon>
        <taxon>Arachnida</taxon>
        <taxon>Acari</taxon>
        <taxon>Parasitiformes</taxon>
        <taxon>Ixodida</taxon>
        <taxon>Ixodoidea</taxon>
        <taxon>Ixodidae</taxon>
        <taxon>Haemaphysalinae</taxon>
        <taxon>Haemaphysalis</taxon>
    </lineage>
</organism>
<gene>
    <name evidence="1" type="ORF">HPB48_016587</name>
</gene>
<name>A0A9J6GEB0_HAELO</name>
<evidence type="ECO:0000313" key="2">
    <source>
        <dbReference type="Proteomes" id="UP000821853"/>
    </source>
</evidence>
<comment type="caution">
    <text evidence="1">The sequence shown here is derived from an EMBL/GenBank/DDBJ whole genome shotgun (WGS) entry which is preliminary data.</text>
</comment>
<proteinExistence type="predicted"/>
<reference evidence="1 2" key="1">
    <citation type="journal article" date="2020" name="Cell">
        <title>Large-Scale Comparative Analyses of Tick Genomes Elucidate Their Genetic Diversity and Vector Capacities.</title>
        <authorList>
            <consortium name="Tick Genome and Microbiome Consortium (TIGMIC)"/>
            <person name="Jia N."/>
            <person name="Wang J."/>
            <person name="Shi W."/>
            <person name="Du L."/>
            <person name="Sun Y."/>
            <person name="Zhan W."/>
            <person name="Jiang J.F."/>
            <person name="Wang Q."/>
            <person name="Zhang B."/>
            <person name="Ji P."/>
            <person name="Bell-Sakyi L."/>
            <person name="Cui X.M."/>
            <person name="Yuan T.T."/>
            <person name="Jiang B.G."/>
            <person name="Yang W.F."/>
            <person name="Lam T.T."/>
            <person name="Chang Q.C."/>
            <person name="Ding S.J."/>
            <person name="Wang X.J."/>
            <person name="Zhu J.G."/>
            <person name="Ruan X.D."/>
            <person name="Zhao L."/>
            <person name="Wei J.T."/>
            <person name="Ye R.Z."/>
            <person name="Que T.C."/>
            <person name="Du C.H."/>
            <person name="Zhou Y.H."/>
            <person name="Cheng J.X."/>
            <person name="Dai P.F."/>
            <person name="Guo W.B."/>
            <person name="Han X.H."/>
            <person name="Huang E.J."/>
            <person name="Li L.F."/>
            <person name="Wei W."/>
            <person name="Gao Y.C."/>
            <person name="Liu J.Z."/>
            <person name="Shao H.Z."/>
            <person name="Wang X."/>
            <person name="Wang C.C."/>
            <person name="Yang T.C."/>
            <person name="Huo Q.B."/>
            <person name="Li W."/>
            <person name="Chen H.Y."/>
            <person name="Chen S.E."/>
            <person name="Zhou L.G."/>
            <person name="Ni X.B."/>
            <person name="Tian J.H."/>
            <person name="Sheng Y."/>
            <person name="Liu T."/>
            <person name="Pan Y.S."/>
            <person name="Xia L.Y."/>
            <person name="Li J."/>
            <person name="Zhao F."/>
            <person name="Cao W.C."/>
        </authorList>
    </citation>
    <scope>NUCLEOTIDE SEQUENCE [LARGE SCALE GENOMIC DNA]</scope>
    <source>
        <strain evidence="1">HaeL-2018</strain>
    </source>
</reference>
<dbReference type="AlphaFoldDB" id="A0A9J6GEB0"/>
<dbReference type="Proteomes" id="UP000821853">
    <property type="component" value="Chromosome 4"/>
</dbReference>
<dbReference type="OrthoDB" id="10442762at2759"/>
<protein>
    <submittedName>
        <fullName evidence="1">Uncharacterized protein</fullName>
    </submittedName>
</protein>
<sequence>MLVAALKNNPGKFHQILPLLEMYGAHPEKSPSGEIKSITINGKRMPVRSVRPVRITLGDRVYNIPADLEEIVQQPGIQSVGELMRALQKSKVTVVVDRDTGKVVGIDKDGVRIPFPVAIQLVLKMGRRKFVIPRDLSSVVRHLERHGLPSDALNVLYDFGLSLCATPMT</sequence>
<dbReference type="EMBL" id="JABSTR010000006">
    <property type="protein sequence ID" value="KAH9373741.1"/>
    <property type="molecule type" value="Genomic_DNA"/>
</dbReference>